<accession>A0AAW1YSH2</accession>
<evidence type="ECO:0000313" key="1">
    <source>
        <dbReference type="EMBL" id="KAK9951660.1"/>
    </source>
</evidence>
<sequence length="72" mass="7987">MAFLGPLVYCAQISKSQAEWLEDMGNKRTRLDPDCTGVKEDMGNVVVSTLNNSHGLDRSVYLDLEYANGTTF</sequence>
<dbReference type="AlphaFoldDB" id="A0AAW1YSH2"/>
<dbReference type="EMBL" id="JBEDUW010000001">
    <property type="protein sequence ID" value="KAK9951660.1"/>
    <property type="molecule type" value="Genomic_DNA"/>
</dbReference>
<gene>
    <name evidence="1" type="ORF">M0R45_007096</name>
</gene>
<name>A0AAW1YSH2_RUBAR</name>
<protein>
    <submittedName>
        <fullName evidence="1">Uncharacterized protein</fullName>
    </submittedName>
</protein>
<comment type="caution">
    <text evidence="1">The sequence shown here is derived from an EMBL/GenBank/DDBJ whole genome shotgun (WGS) entry which is preliminary data.</text>
</comment>
<dbReference type="Proteomes" id="UP001457282">
    <property type="component" value="Unassembled WGS sequence"/>
</dbReference>
<reference evidence="1 2" key="1">
    <citation type="journal article" date="2023" name="G3 (Bethesda)">
        <title>A chromosome-length genome assembly and annotation of blackberry (Rubus argutus, cv. 'Hillquist').</title>
        <authorList>
            <person name="Bruna T."/>
            <person name="Aryal R."/>
            <person name="Dudchenko O."/>
            <person name="Sargent D.J."/>
            <person name="Mead D."/>
            <person name="Buti M."/>
            <person name="Cavallini A."/>
            <person name="Hytonen T."/>
            <person name="Andres J."/>
            <person name="Pham M."/>
            <person name="Weisz D."/>
            <person name="Mascagni F."/>
            <person name="Usai G."/>
            <person name="Natali L."/>
            <person name="Bassil N."/>
            <person name="Fernandez G.E."/>
            <person name="Lomsadze A."/>
            <person name="Armour M."/>
            <person name="Olukolu B."/>
            <person name="Poorten T."/>
            <person name="Britton C."/>
            <person name="Davik J."/>
            <person name="Ashrafi H."/>
            <person name="Aiden E.L."/>
            <person name="Borodovsky M."/>
            <person name="Worthington M."/>
        </authorList>
    </citation>
    <scope>NUCLEOTIDE SEQUENCE [LARGE SCALE GENOMIC DNA]</scope>
    <source>
        <strain evidence="1">PI 553951</strain>
    </source>
</reference>
<evidence type="ECO:0000313" key="2">
    <source>
        <dbReference type="Proteomes" id="UP001457282"/>
    </source>
</evidence>
<proteinExistence type="predicted"/>
<keyword evidence="2" id="KW-1185">Reference proteome</keyword>
<organism evidence="1 2">
    <name type="scientific">Rubus argutus</name>
    <name type="common">Southern blackberry</name>
    <dbReference type="NCBI Taxonomy" id="59490"/>
    <lineage>
        <taxon>Eukaryota</taxon>
        <taxon>Viridiplantae</taxon>
        <taxon>Streptophyta</taxon>
        <taxon>Embryophyta</taxon>
        <taxon>Tracheophyta</taxon>
        <taxon>Spermatophyta</taxon>
        <taxon>Magnoliopsida</taxon>
        <taxon>eudicotyledons</taxon>
        <taxon>Gunneridae</taxon>
        <taxon>Pentapetalae</taxon>
        <taxon>rosids</taxon>
        <taxon>fabids</taxon>
        <taxon>Rosales</taxon>
        <taxon>Rosaceae</taxon>
        <taxon>Rosoideae</taxon>
        <taxon>Rosoideae incertae sedis</taxon>
        <taxon>Rubus</taxon>
    </lineage>
</organism>